<dbReference type="InterPro" id="IPR007419">
    <property type="entry name" value="BFD-like_2Fe2S-bd_dom"/>
</dbReference>
<evidence type="ECO:0000256" key="1">
    <source>
        <dbReference type="ARBA" id="ARBA00023002"/>
    </source>
</evidence>
<evidence type="ECO:0000313" key="4">
    <source>
        <dbReference type="Proteomes" id="UP001597221"/>
    </source>
</evidence>
<reference evidence="4" key="1">
    <citation type="journal article" date="2019" name="Int. J. Syst. Evol. Microbiol.">
        <title>The Global Catalogue of Microorganisms (GCM) 10K type strain sequencing project: providing services to taxonomists for standard genome sequencing and annotation.</title>
        <authorList>
            <consortium name="The Broad Institute Genomics Platform"/>
            <consortium name="The Broad Institute Genome Sequencing Center for Infectious Disease"/>
            <person name="Wu L."/>
            <person name="Ma J."/>
        </authorList>
    </citation>
    <scope>NUCLEOTIDE SEQUENCE [LARGE SCALE GENOMIC DNA]</scope>
    <source>
        <strain evidence="4">CGMCC 1.12376</strain>
    </source>
</reference>
<sequence length="90" mass="9864">MKDTIVCRCEEVTLQELEETARKYNSSARELKLLTRAGMGFCGGRTCRQAVDKVLTDITGEDPTNELPLKVAPPVRPLSLTDLGGLAKDE</sequence>
<keyword evidence="4" id="KW-1185">Reference proteome</keyword>
<comment type="caution">
    <text evidence="3">The sequence shown here is derived from an EMBL/GenBank/DDBJ whole genome shotgun (WGS) entry which is preliminary data.</text>
</comment>
<organism evidence="3 4">
    <name type="scientific">Oceanobacillus luteolus</name>
    <dbReference type="NCBI Taxonomy" id="1274358"/>
    <lineage>
        <taxon>Bacteria</taxon>
        <taxon>Bacillati</taxon>
        <taxon>Bacillota</taxon>
        <taxon>Bacilli</taxon>
        <taxon>Bacillales</taxon>
        <taxon>Bacillaceae</taxon>
        <taxon>Oceanobacillus</taxon>
    </lineage>
</organism>
<dbReference type="Proteomes" id="UP001597221">
    <property type="component" value="Unassembled WGS sequence"/>
</dbReference>
<dbReference type="Gene3D" id="1.10.10.1100">
    <property type="entry name" value="BFD-like [2Fe-2S]-binding domain"/>
    <property type="match status" value="1"/>
</dbReference>
<dbReference type="PANTHER" id="PTHR42949:SF3">
    <property type="entry name" value="ANAEROBIC GLYCEROL-3-PHOSPHATE DEHYDROGENASE SUBUNIT B"/>
    <property type="match status" value="1"/>
</dbReference>
<feature type="domain" description="BFD-like [2Fe-2S]-binding" evidence="2">
    <location>
        <begin position="5"/>
        <end position="55"/>
    </location>
</feature>
<dbReference type="PANTHER" id="PTHR42949">
    <property type="entry name" value="ANAEROBIC GLYCEROL-3-PHOSPHATE DEHYDROGENASE SUBUNIT B"/>
    <property type="match status" value="1"/>
</dbReference>
<dbReference type="Pfam" id="PF04324">
    <property type="entry name" value="Fer2_BFD"/>
    <property type="match status" value="1"/>
</dbReference>
<name>A0ABW4HMT8_9BACI</name>
<evidence type="ECO:0000313" key="3">
    <source>
        <dbReference type="EMBL" id="MFD1606923.1"/>
    </source>
</evidence>
<dbReference type="EMBL" id="JBHUDE010000017">
    <property type="protein sequence ID" value="MFD1606923.1"/>
    <property type="molecule type" value="Genomic_DNA"/>
</dbReference>
<protein>
    <submittedName>
        <fullName evidence="3">(2Fe-2S)-binding protein</fullName>
    </submittedName>
</protein>
<evidence type="ECO:0000259" key="2">
    <source>
        <dbReference type="Pfam" id="PF04324"/>
    </source>
</evidence>
<accession>A0ABW4HMT8</accession>
<dbReference type="InterPro" id="IPR041854">
    <property type="entry name" value="BFD-like_2Fe2S-bd_dom_sf"/>
</dbReference>
<dbReference type="RefSeq" id="WP_251512650.1">
    <property type="nucleotide sequence ID" value="NZ_JAMBON010000007.1"/>
</dbReference>
<proteinExistence type="predicted"/>
<keyword evidence="1" id="KW-0560">Oxidoreductase</keyword>
<dbReference type="InterPro" id="IPR051691">
    <property type="entry name" value="Metab_Enz_Cyan_OpOx_G3PDH"/>
</dbReference>
<gene>
    <name evidence="3" type="ORF">ACFSBH_04580</name>
</gene>